<dbReference type="PANTHER" id="PTHR43806">
    <property type="entry name" value="PEPTIDASE S8"/>
    <property type="match status" value="1"/>
</dbReference>
<evidence type="ECO:0000259" key="7">
    <source>
        <dbReference type="Pfam" id="PF00082"/>
    </source>
</evidence>
<keyword evidence="4 5" id="KW-0720">Serine protease</keyword>
<evidence type="ECO:0000256" key="2">
    <source>
        <dbReference type="ARBA" id="ARBA00022670"/>
    </source>
</evidence>
<evidence type="ECO:0000256" key="4">
    <source>
        <dbReference type="ARBA" id="ARBA00022825"/>
    </source>
</evidence>
<reference evidence="8" key="1">
    <citation type="submission" date="2021-01" db="EMBL/GenBank/DDBJ databases">
        <title>Whole genome shotgun sequence of Actinoplanes rishiriensis NBRC 108556.</title>
        <authorList>
            <person name="Komaki H."/>
            <person name="Tamura T."/>
        </authorList>
    </citation>
    <scope>NUCLEOTIDE SEQUENCE</scope>
    <source>
        <strain evidence="8">NBRC 108556</strain>
    </source>
</reference>
<dbReference type="Gene3D" id="3.40.50.200">
    <property type="entry name" value="Peptidase S8/S53 domain"/>
    <property type="match status" value="1"/>
</dbReference>
<keyword evidence="6" id="KW-0732">Signal</keyword>
<dbReference type="PRINTS" id="PR00723">
    <property type="entry name" value="SUBTILISIN"/>
</dbReference>
<dbReference type="GO" id="GO:0004252">
    <property type="term" value="F:serine-type endopeptidase activity"/>
    <property type="evidence" value="ECO:0007669"/>
    <property type="project" value="UniProtKB-UniRule"/>
</dbReference>
<feature type="active site" description="Charge relay system" evidence="5">
    <location>
        <position position="178"/>
    </location>
</feature>
<accession>A0A919K8E8</accession>
<keyword evidence="9" id="KW-1185">Reference proteome</keyword>
<dbReference type="SUPFAM" id="SSF52743">
    <property type="entry name" value="Subtilisin-like"/>
    <property type="match status" value="1"/>
</dbReference>
<dbReference type="SUPFAM" id="SSF54897">
    <property type="entry name" value="Protease propeptides/inhibitors"/>
    <property type="match status" value="1"/>
</dbReference>
<evidence type="ECO:0000256" key="3">
    <source>
        <dbReference type="ARBA" id="ARBA00022801"/>
    </source>
</evidence>
<feature type="active site" description="Charge relay system" evidence="5">
    <location>
        <position position="367"/>
    </location>
</feature>
<dbReference type="InterPro" id="IPR050131">
    <property type="entry name" value="Peptidase_S8_subtilisin-like"/>
</dbReference>
<dbReference type="Proteomes" id="UP000636960">
    <property type="component" value="Unassembled WGS sequence"/>
</dbReference>
<dbReference type="GO" id="GO:0006508">
    <property type="term" value="P:proteolysis"/>
    <property type="evidence" value="ECO:0007669"/>
    <property type="project" value="UniProtKB-KW"/>
</dbReference>
<name>A0A919K8E8_9ACTN</name>
<dbReference type="InterPro" id="IPR036852">
    <property type="entry name" value="Peptidase_S8/S53_dom_sf"/>
</dbReference>
<dbReference type="InterPro" id="IPR000209">
    <property type="entry name" value="Peptidase_S8/S53_dom"/>
</dbReference>
<dbReference type="InterPro" id="IPR037045">
    <property type="entry name" value="S8pro/Inhibitor_I9_sf"/>
</dbReference>
<organism evidence="8 9">
    <name type="scientific">Paractinoplanes rishiriensis</name>
    <dbReference type="NCBI Taxonomy" id="1050105"/>
    <lineage>
        <taxon>Bacteria</taxon>
        <taxon>Bacillati</taxon>
        <taxon>Actinomycetota</taxon>
        <taxon>Actinomycetes</taxon>
        <taxon>Micromonosporales</taxon>
        <taxon>Micromonosporaceae</taxon>
        <taxon>Paractinoplanes</taxon>
    </lineage>
</organism>
<keyword evidence="2 5" id="KW-0645">Protease</keyword>
<dbReference type="EMBL" id="BOMV01000115">
    <property type="protein sequence ID" value="GIF01954.1"/>
    <property type="molecule type" value="Genomic_DNA"/>
</dbReference>
<comment type="similarity">
    <text evidence="1 5">Belongs to the peptidase S8 family.</text>
</comment>
<evidence type="ECO:0000313" key="9">
    <source>
        <dbReference type="Proteomes" id="UP000636960"/>
    </source>
</evidence>
<feature type="signal peptide" evidence="6">
    <location>
        <begin position="1"/>
        <end position="27"/>
    </location>
</feature>
<sequence>MGGRWAATVTGLCTVLGLAAVGTPAVASGPAVDVIVRTASPDALARAEAFVRRSGGTVERELSVISGFAARVPSGAVPELERTPGVAEVTADGTVRMKGKKWIDDGGVNASVGSVKKAAGGKKANTAALTGAGIGVALIDSGVAPVPGLMQAGKVVNGPDLSFESQTPGLVNVDSYGHGTHMAGIIAGNDPASGFEGLAPGAKLISLKVAAADGAADVSQVIAAIDWVVTHRNDPGLNIRVLNLSFGADSTQSAVLDPLSYAVEAAWRKGIVVVVAVGNDGPTSTRVTMPAANPYVIAVGAADANGTEIRTDDTVASFSTRGSVARHADLVATGRSIVSLRVPGSYIDTEYPAARVSETTFRGSGTSQATAVVSGSVALLLQQRPGLTPDQVKKLLVASADPLAGADPIAAGAGQLDIAEAATLTAPLNARQTFLPATGLGTLEGSRGSSYVVDSVTGRALTGERDIFGAPWRPLVWTALARDGRAWTGGTWNGNVWSGSAYNGTSWASVTWNTATWTSLNWAGRRWTGTDWTGRAWTGRAWTGRAWTAGTWLGRAWTGRAWT</sequence>
<comment type="caution">
    <text evidence="8">The sequence shown here is derived from an EMBL/GenBank/DDBJ whole genome shotgun (WGS) entry which is preliminary data.</text>
</comment>
<dbReference type="PROSITE" id="PS51892">
    <property type="entry name" value="SUBTILASE"/>
    <property type="match status" value="1"/>
</dbReference>
<evidence type="ECO:0000313" key="8">
    <source>
        <dbReference type="EMBL" id="GIF01954.1"/>
    </source>
</evidence>
<feature type="active site" description="Charge relay system" evidence="5">
    <location>
        <position position="140"/>
    </location>
</feature>
<dbReference type="PANTHER" id="PTHR43806:SF65">
    <property type="entry name" value="SERINE PROTEASE APRX"/>
    <property type="match status" value="1"/>
</dbReference>
<feature type="chain" id="PRO_5037644292" description="Peptidase S8/S53 domain-containing protein" evidence="6">
    <location>
        <begin position="28"/>
        <end position="563"/>
    </location>
</feature>
<proteinExistence type="inferred from homology"/>
<protein>
    <recommendedName>
        <fullName evidence="7">Peptidase S8/S53 domain-containing protein</fullName>
    </recommendedName>
</protein>
<dbReference type="AlphaFoldDB" id="A0A919K8E8"/>
<dbReference type="Gene3D" id="3.30.70.80">
    <property type="entry name" value="Peptidase S8 propeptide/proteinase inhibitor I9"/>
    <property type="match status" value="1"/>
</dbReference>
<gene>
    <name evidence="8" type="ORF">Ari01nite_94180</name>
</gene>
<dbReference type="InterPro" id="IPR015500">
    <property type="entry name" value="Peptidase_S8_subtilisin-rel"/>
</dbReference>
<evidence type="ECO:0000256" key="5">
    <source>
        <dbReference type="PROSITE-ProRule" id="PRU01240"/>
    </source>
</evidence>
<feature type="domain" description="Peptidase S8/S53" evidence="7">
    <location>
        <begin position="131"/>
        <end position="403"/>
    </location>
</feature>
<keyword evidence="3 5" id="KW-0378">Hydrolase</keyword>
<evidence type="ECO:0000256" key="1">
    <source>
        <dbReference type="ARBA" id="ARBA00011073"/>
    </source>
</evidence>
<dbReference type="Pfam" id="PF00082">
    <property type="entry name" value="Peptidase_S8"/>
    <property type="match status" value="1"/>
</dbReference>
<evidence type="ECO:0000256" key="6">
    <source>
        <dbReference type="SAM" id="SignalP"/>
    </source>
</evidence>